<sequence length="308" mass="34702">MAPDKNSKNKRSRQDNNSSDNNPGPPSTPPPSPSSQYKKPTQKARLTNKQAVENQRQREKKKDKERRCGEDSDEIRQLKEQLEAAQAEARVAMEKMANMDAVKEKAKQTVASESVKRPSNLSKITVRDIRRHLGLEGRDHDREWHRICSTLRRCFAAGRIDWSAGWKGQKLQRLGRIYDVVDKAFPPMRRFENQWATEFLAKEYFASHKTYDKCADDPNKIVVVPPLSNCDKEPSPDSDEGPRLVSPVASSSAVTLDGAPSAAALFDDDLDKLTENDDEDEEEEEEEEEEYTGKGKGKAKGGKGSTDR</sequence>
<dbReference type="EMBL" id="JBAHYK010003388">
    <property type="protein sequence ID" value="KAL0563561.1"/>
    <property type="molecule type" value="Genomic_DNA"/>
</dbReference>
<keyword evidence="3" id="KW-1185">Reference proteome</keyword>
<reference evidence="2 3" key="1">
    <citation type="submission" date="2024-02" db="EMBL/GenBank/DDBJ databases">
        <title>A draft genome for the cacao thread blight pathogen Marasmius crinis-equi.</title>
        <authorList>
            <person name="Cohen S.P."/>
            <person name="Baruah I.K."/>
            <person name="Amoako-Attah I."/>
            <person name="Bukari Y."/>
            <person name="Meinhardt L.W."/>
            <person name="Bailey B.A."/>
        </authorList>
    </citation>
    <scope>NUCLEOTIDE SEQUENCE [LARGE SCALE GENOMIC DNA]</scope>
    <source>
        <strain evidence="2 3">GH-76</strain>
    </source>
</reference>
<protein>
    <submittedName>
        <fullName evidence="2">Uncharacterized protein</fullName>
    </submittedName>
</protein>
<evidence type="ECO:0000256" key="1">
    <source>
        <dbReference type="SAM" id="MobiDB-lite"/>
    </source>
</evidence>
<feature type="compositionally biased region" description="Pro residues" evidence="1">
    <location>
        <begin position="23"/>
        <end position="33"/>
    </location>
</feature>
<organism evidence="2 3">
    <name type="scientific">Marasmius crinis-equi</name>
    <dbReference type="NCBI Taxonomy" id="585013"/>
    <lineage>
        <taxon>Eukaryota</taxon>
        <taxon>Fungi</taxon>
        <taxon>Dikarya</taxon>
        <taxon>Basidiomycota</taxon>
        <taxon>Agaricomycotina</taxon>
        <taxon>Agaricomycetes</taxon>
        <taxon>Agaricomycetidae</taxon>
        <taxon>Agaricales</taxon>
        <taxon>Marasmiineae</taxon>
        <taxon>Marasmiaceae</taxon>
        <taxon>Marasmius</taxon>
    </lineage>
</organism>
<feature type="compositionally biased region" description="Acidic residues" evidence="1">
    <location>
        <begin position="266"/>
        <end position="290"/>
    </location>
</feature>
<feature type="region of interest" description="Disordered" evidence="1">
    <location>
        <begin position="1"/>
        <end position="74"/>
    </location>
</feature>
<feature type="compositionally biased region" description="Basic and acidic residues" evidence="1">
    <location>
        <begin position="55"/>
        <end position="74"/>
    </location>
</feature>
<comment type="caution">
    <text evidence="2">The sequence shown here is derived from an EMBL/GenBank/DDBJ whole genome shotgun (WGS) entry which is preliminary data.</text>
</comment>
<evidence type="ECO:0000313" key="2">
    <source>
        <dbReference type="EMBL" id="KAL0563561.1"/>
    </source>
</evidence>
<gene>
    <name evidence="2" type="ORF">V5O48_018504</name>
</gene>
<dbReference type="Proteomes" id="UP001465976">
    <property type="component" value="Unassembled WGS sequence"/>
</dbReference>
<evidence type="ECO:0000313" key="3">
    <source>
        <dbReference type="Proteomes" id="UP001465976"/>
    </source>
</evidence>
<feature type="compositionally biased region" description="Polar residues" evidence="1">
    <location>
        <begin position="36"/>
        <end position="54"/>
    </location>
</feature>
<feature type="region of interest" description="Disordered" evidence="1">
    <location>
        <begin position="226"/>
        <end position="308"/>
    </location>
</feature>
<accession>A0ABR3EKZ7</accession>
<proteinExistence type="predicted"/>
<name>A0ABR3EKZ7_9AGAR</name>